<sequence length="47" mass="5110">MAMINIIWLVVGGMLMQGILYESYVKVALSILCLLVSVIGLASLLEK</sequence>
<name>A0A8S5MBN8_9CAUD</name>
<keyword evidence="1" id="KW-0812">Transmembrane</keyword>
<proteinExistence type="predicted"/>
<organism evidence="2">
    <name type="scientific">Podoviridae sp. ct53O25</name>
    <dbReference type="NCBI Taxonomy" id="2826539"/>
    <lineage>
        <taxon>Viruses</taxon>
        <taxon>Duplodnaviria</taxon>
        <taxon>Heunggongvirae</taxon>
        <taxon>Uroviricota</taxon>
        <taxon>Caudoviricetes</taxon>
    </lineage>
</organism>
<keyword evidence="1" id="KW-1133">Transmembrane helix</keyword>
<evidence type="ECO:0000313" key="2">
    <source>
        <dbReference type="EMBL" id="DAD79646.1"/>
    </source>
</evidence>
<keyword evidence="1" id="KW-0472">Membrane</keyword>
<feature type="transmembrane region" description="Helical" evidence="1">
    <location>
        <begin position="5"/>
        <end position="21"/>
    </location>
</feature>
<evidence type="ECO:0000256" key="1">
    <source>
        <dbReference type="SAM" id="Phobius"/>
    </source>
</evidence>
<feature type="transmembrane region" description="Helical" evidence="1">
    <location>
        <begin position="27"/>
        <end position="45"/>
    </location>
</feature>
<dbReference type="EMBL" id="BK014869">
    <property type="protein sequence ID" value="DAD79646.1"/>
    <property type="molecule type" value="Genomic_DNA"/>
</dbReference>
<accession>A0A8S5MBN8</accession>
<protein>
    <submittedName>
        <fullName evidence="2">Uncharacterized protein</fullName>
    </submittedName>
</protein>
<reference evidence="2" key="1">
    <citation type="journal article" date="2021" name="Proc. Natl. Acad. Sci. U.S.A.">
        <title>A Catalog of Tens of Thousands of Viruses from Human Metagenomes Reveals Hidden Associations with Chronic Diseases.</title>
        <authorList>
            <person name="Tisza M.J."/>
            <person name="Buck C.B."/>
        </authorList>
    </citation>
    <scope>NUCLEOTIDE SEQUENCE</scope>
    <source>
        <strain evidence="2">Ct53O25</strain>
    </source>
</reference>